<keyword evidence="6 7" id="KW-0472">Membrane</keyword>
<dbReference type="STRING" id="1469144.LI90_1350"/>
<comment type="similarity">
    <text evidence="2">Belongs to the EccE family.</text>
</comment>
<evidence type="ECO:0000259" key="8">
    <source>
        <dbReference type="Pfam" id="PF11203"/>
    </source>
</evidence>
<dbReference type="Proteomes" id="UP000070188">
    <property type="component" value="Unassembled WGS sequence"/>
</dbReference>
<dbReference type="EMBL" id="LAXD01000001">
    <property type="protein sequence ID" value="KWW99711.1"/>
    <property type="molecule type" value="Genomic_DNA"/>
</dbReference>
<evidence type="ECO:0000256" key="3">
    <source>
        <dbReference type="ARBA" id="ARBA00022475"/>
    </source>
</evidence>
<keyword evidence="3" id="KW-1003">Cell membrane</keyword>
<dbReference type="GO" id="GO:0005886">
    <property type="term" value="C:plasma membrane"/>
    <property type="evidence" value="ECO:0007669"/>
    <property type="project" value="UniProtKB-SubCell"/>
</dbReference>
<reference evidence="10" key="1">
    <citation type="submission" date="2015-04" db="EMBL/GenBank/DDBJ databases">
        <title>Physiological reanalysis, assessment of diazotrophy, and genome sequences of multiple isolates of Streptomyces thermoautotrophicus.</title>
        <authorList>
            <person name="MacKellar D.C."/>
            <person name="Lieber L."/>
            <person name="Norman J."/>
            <person name="Bolger A."/>
            <person name="Tobin C."/>
            <person name="Murray J.W."/>
            <person name="Chang R."/>
            <person name="Ford T."/>
            <person name="Nguyen P.Q."/>
            <person name="Woodward J."/>
            <person name="Permingeat H."/>
            <person name="Joshi N.S."/>
            <person name="Silver P.A."/>
            <person name="Usadel B."/>
            <person name="Rutherford A.W."/>
            <person name="Friesen M."/>
            <person name="Prell J."/>
        </authorList>
    </citation>
    <scope>NUCLEOTIDE SEQUENCE [LARGE SCALE GENOMIC DNA]</scope>
    <source>
        <strain evidence="10">H1</strain>
    </source>
</reference>
<name>A0A132MQM2_9ACTN</name>
<evidence type="ECO:0000313" key="10">
    <source>
        <dbReference type="Proteomes" id="UP000070188"/>
    </source>
</evidence>
<evidence type="ECO:0000256" key="1">
    <source>
        <dbReference type="ARBA" id="ARBA00004236"/>
    </source>
</evidence>
<proteinExistence type="inferred from homology"/>
<dbReference type="Pfam" id="PF11203">
    <property type="entry name" value="EccE"/>
    <property type="match status" value="1"/>
</dbReference>
<feature type="domain" description="Type VII secretion system protein EccE" evidence="8">
    <location>
        <begin position="196"/>
        <end position="303"/>
    </location>
</feature>
<evidence type="ECO:0000256" key="2">
    <source>
        <dbReference type="ARBA" id="ARBA00007759"/>
    </source>
</evidence>
<evidence type="ECO:0000256" key="5">
    <source>
        <dbReference type="ARBA" id="ARBA00022989"/>
    </source>
</evidence>
<protein>
    <recommendedName>
        <fullName evidence="8">Type VII secretion system protein EccE domain-containing protein</fullName>
    </recommendedName>
</protein>
<dbReference type="PATRIC" id="fig|1469144.10.peg.1490"/>
<gene>
    <name evidence="9" type="ORF">LI90_1350</name>
</gene>
<comment type="caution">
    <text evidence="9">The sequence shown here is derived from an EMBL/GenBank/DDBJ whole genome shotgun (WGS) entry which is preliminary data.</text>
</comment>
<keyword evidence="5 7" id="KW-1133">Transmembrane helix</keyword>
<keyword evidence="4 7" id="KW-0812">Transmembrane</keyword>
<sequence length="399" mass="43033">MFPRPFPRPGKPIGAVTQLVVLLELAVALILLTPKIWALAITVPIALFLIVLALGRRRERWLAEWMWILFAYRGRHKYAKETFEYADPNLTPVLESRSGLKTFTITDRSRETVGMVGDANSLSAIILVEQPSDGPLRKPRAQQTLPLGIVVNALQTDDVVLASGQIVQHTQPAPASGPGSSSVAARSYATVSGDVPAIRLTWVALRLEPDLCPTAVEARGGGMLGAQRALLKAVRRVIRDLKDAGFQATALNETDLVGALGISCSVNPMIGTTNQRLSAGLRRTKELWSAWQCDGRWHATYWLNKWPGITPTNAPLLPALLTSVPALAVTFSVTVTRTMSDLIGITSHVRVAAHTERELAAATTALEQRAQKAGIGLQRLDGEQLPGLLATLPLGGAVR</sequence>
<organism evidence="9 10">
    <name type="scientific">Carbonactinospora thermoautotrophica</name>
    <dbReference type="NCBI Taxonomy" id="1469144"/>
    <lineage>
        <taxon>Bacteria</taxon>
        <taxon>Bacillati</taxon>
        <taxon>Actinomycetota</taxon>
        <taxon>Actinomycetes</taxon>
        <taxon>Kitasatosporales</taxon>
        <taxon>Carbonactinosporaceae</taxon>
        <taxon>Carbonactinospora</taxon>
    </lineage>
</organism>
<dbReference type="InterPro" id="IPR021368">
    <property type="entry name" value="T7SS_EccE"/>
</dbReference>
<dbReference type="InterPro" id="IPR050051">
    <property type="entry name" value="EccE_dom"/>
</dbReference>
<dbReference type="AlphaFoldDB" id="A0A132MQM2"/>
<feature type="transmembrane region" description="Helical" evidence="7">
    <location>
        <begin position="12"/>
        <end position="30"/>
    </location>
</feature>
<dbReference type="NCBIfam" id="TIGR03923">
    <property type="entry name" value="T7SS_EccE"/>
    <property type="match status" value="1"/>
</dbReference>
<evidence type="ECO:0000256" key="7">
    <source>
        <dbReference type="SAM" id="Phobius"/>
    </source>
</evidence>
<comment type="subcellular location">
    <subcellularLocation>
        <location evidence="1">Cell membrane</location>
    </subcellularLocation>
</comment>
<evidence type="ECO:0000256" key="4">
    <source>
        <dbReference type="ARBA" id="ARBA00022692"/>
    </source>
</evidence>
<evidence type="ECO:0000256" key="6">
    <source>
        <dbReference type="ARBA" id="ARBA00023136"/>
    </source>
</evidence>
<evidence type="ECO:0000313" key="9">
    <source>
        <dbReference type="EMBL" id="KWW99711.1"/>
    </source>
</evidence>
<feature type="transmembrane region" description="Helical" evidence="7">
    <location>
        <begin position="36"/>
        <end position="55"/>
    </location>
</feature>
<keyword evidence="10" id="KW-1185">Reference proteome</keyword>
<accession>A0A132MQM2</accession>